<protein>
    <submittedName>
        <fullName evidence="2">Uncharacterized protein</fullName>
    </submittedName>
</protein>
<proteinExistence type="predicted"/>
<dbReference type="AlphaFoldDB" id="A0A397W7P9"/>
<reference evidence="2 3" key="1">
    <citation type="submission" date="2018-06" db="EMBL/GenBank/DDBJ databases">
        <title>Comparative genomics reveals the genomic features of Rhizophagus irregularis, R. cerebriforme, R. diaphanum and Gigaspora rosea, and their symbiotic lifestyle signature.</title>
        <authorList>
            <person name="Morin E."/>
            <person name="San Clemente H."/>
            <person name="Chen E.C.H."/>
            <person name="De La Providencia I."/>
            <person name="Hainaut M."/>
            <person name="Kuo A."/>
            <person name="Kohler A."/>
            <person name="Murat C."/>
            <person name="Tang N."/>
            <person name="Roy S."/>
            <person name="Loubradou J."/>
            <person name="Henrissat B."/>
            <person name="Grigoriev I.V."/>
            <person name="Corradi N."/>
            <person name="Roux C."/>
            <person name="Martin F.M."/>
        </authorList>
    </citation>
    <scope>NUCLEOTIDE SEQUENCE [LARGE SCALE GENOMIC DNA]</scope>
    <source>
        <strain evidence="2 3">DAOM 194757</strain>
    </source>
</reference>
<dbReference type="Proteomes" id="UP000266673">
    <property type="component" value="Unassembled WGS sequence"/>
</dbReference>
<sequence length="117" mass="13296">MAHNCPNLNNSWNNENRDNPAMVSQINTQISGGTARCAPLECESAQPSKNPSVAELMEVYAAKRRKDNISKPVEVEDPLDIENAEVEADESPKRKPVKKRRRDRLTYKLLLISNHIW</sequence>
<keyword evidence="3" id="KW-1185">Reference proteome</keyword>
<evidence type="ECO:0000256" key="1">
    <source>
        <dbReference type="SAM" id="MobiDB-lite"/>
    </source>
</evidence>
<comment type="caution">
    <text evidence="2">The sequence shown here is derived from an EMBL/GenBank/DDBJ whole genome shotgun (WGS) entry which is preliminary data.</text>
</comment>
<name>A0A397W7P9_9GLOM</name>
<gene>
    <name evidence="2" type="ORF">C2G38_2027793</name>
</gene>
<evidence type="ECO:0000313" key="2">
    <source>
        <dbReference type="EMBL" id="RIB29349.1"/>
    </source>
</evidence>
<feature type="compositionally biased region" description="Acidic residues" evidence="1">
    <location>
        <begin position="79"/>
        <end position="89"/>
    </location>
</feature>
<evidence type="ECO:0000313" key="3">
    <source>
        <dbReference type="Proteomes" id="UP000266673"/>
    </source>
</evidence>
<feature type="compositionally biased region" description="Polar residues" evidence="1">
    <location>
        <begin position="1"/>
        <end position="14"/>
    </location>
</feature>
<organism evidence="2 3">
    <name type="scientific">Gigaspora rosea</name>
    <dbReference type="NCBI Taxonomy" id="44941"/>
    <lineage>
        <taxon>Eukaryota</taxon>
        <taxon>Fungi</taxon>
        <taxon>Fungi incertae sedis</taxon>
        <taxon>Mucoromycota</taxon>
        <taxon>Glomeromycotina</taxon>
        <taxon>Glomeromycetes</taxon>
        <taxon>Diversisporales</taxon>
        <taxon>Gigasporaceae</taxon>
        <taxon>Gigaspora</taxon>
    </lineage>
</organism>
<feature type="region of interest" description="Disordered" evidence="1">
    <location>
        <begin position="79"/>
        <end position="101"/>
    </location>
</feature>
<feature type="region of interest" description="Disordered" evidence="1">
    <location>
        <begin position="1"/>
        <end position="21"/>
    </location>
</feature>
<accession>A0A397W7P9</accession>
<dbReference type="EMBL" id="QKWP01000040">
    <property type="protein sequence ID" value="RIB29349.1"/>
    <property type="molecule type" value="Genomic_DNA"/>
</dbReference>